<reference evidence="2 3" key="1">
    <citation type="journal article" date="2019" name="Int. J. Syst. Evol. Microbiol.">
        <title>The Global Catalogue of Microorganisms (GCM) 10K type strain sequencing project: providing services to taxonomists for standard genome sequencing and annotation.</title>
        <authorList>
            <consortium name="The Broad Institute Genomics Platform"/>
            <consortium name="The Broad Institute Genome Sequencing Center for Infectious Disease"/>
            <person name="Wu L."/>
            <person name="Ma J."/>
        </authorList>
    </citation>
    <scope>NUCLEOTIDE SEQUENCE [LARGE SCALE GENOMIC DNA]</scope>
    <source>
        <strain evidence="2 3">CGMCC 1.12562</strain>
    </source>
</reference>
<name>A0ABD5NF25_9EURY</name>
<organism evidence="2 3">
    <name type="scientific">Halobacterium litoreum</name>
    <dbReference type="NCBI Taxonomy" id="2039234"/>
    <lineage>
        <taxon>Archaea</taxon>
        <taxon>Methanobacteriati</taxon>
        <taxon>Methanobacteriota</taxon>
        <taxon>Stenosarchaea group</taxon>
        <taxon>Halobacteria</taxon>
        <taxon>Halobacteriales</taxon>
        <taxon>Halobacteriaceae</taxon>
        <taxon>Halobacterium</taxon>
    </lineage>
</organism>
<dbReference type="Proteomes" id="UP001595660">
    <property type="component" value="Unassembled WGS sequence"/>
</dbReference>
<evidence type="ECO:0000313" key="3">
    <source>
        <dbReference type="Proteomes" id="UP001595660"/>
    </source>
</evidence>
<dbReference type="GeneID" id="69116360"/>
<accession>A0ABD5NF25</accession>
<gene>
    <name evidence="2" type="ORF">ACFOKC_08210</name>
</gene>
<dbReference type="AlphaFoldDB" id="A0ABD5NF25"/>
<proteinExistence type="predicted"/>
<keyword evidence="1" id="KW-1133">Transmembrane helix</keyword>
<comment type="caution">
    <text evidence="2">The sequence shown here is derived from an EMBL/GenBank/DDBJ whole genome shotgun (WGS) entry which is preliminary data.</text>
</comment>
<keyword evidence="1" id="KW-0812">Transmembrane</keyword>
<keyword evidence="3" id="KW-1185">Reference proteome</keyword>
<dbReference type="RefSeq" id="WP_232571171.1">
    <property type="nucleotide sequence ID" value="NZ_CP089466.1"/>
</dbReference>
<protein>
    <submittedName>
        <fullName evidence="2">Uncharacterized protein</fullName>
    </submittedName>
</protein>
<evidence type="ECO:0000313" key="2">
    <source>
        <dbReference type="EMBL" id="MFC3477706.1"/>
    </source>
</evidence>
<sequence>MPTSYLSAMALCGVVGAALVSAAVERDARGRRLPGPSRWLLVAVACFAGFGAFLVPVVYERQLSHFYFHVVKPAPTVVSPYEWLTVSVATGALLCEGAYATYVAGVSRVAPAEGDL</sequence>
<feature type="transmembrane region" description="Helical" evidence="1">
    <location>
        <begin position="38"/>
        <end position="59"/>
    </location>
</feature>
<dbReference type="EMBL" id="JBHRWN010000002">
    <property type="protein sequence ID" value="MFC3477706.1"/>
    <property type="molecule type" value="Genomic_DNA"/>
</dbReference>
<evidence type="ECO:0000256" key="1">
    <source>
        <dbReference type="SAM" id="Phobius"/>
    </source>
</evidence>
<keyword evidence="1" id="KW-0472">Membrane</keyword>